<dbReference type="SUPFAM" id="SSF46785">
    <property type="entry name" value="Winged helix' DNA-binding domain"/>
    <property type="match status" value="1"/>
</dbReference>
<evidence type="ECO:0000313" key="1">
    <source>
        <dbReference type="EMBL" id="SDI98605.1"/>
    </source>
</evidence>
<evidence type="ECO:0008006" key="3">
    <source>
        <dbReference type="Google" id="ProtNLM"/>
    </source>
</evidence>
<dbReference type="InterPro" id="IPR036390">
    <property type="entry name" value="WH_DNA-bd_sf"/>
</dbReference>
<reference evidence="1 2" key="1">
    <citation type="submission" date="2016-10" db="EMBL/GenBank/DDBJ databases">
        <authorList>
            <person name="de Groot N.N."/>
        </authorList>
    </citation>
    <scope>NUCLEOTIDE SEQUENCE [LARGE SCALE GENOMIC DNA]</scope>
    <source>
        <strain evidence="1 2">CGMCC 1.5058</strain>
    </source>
</reference>
<dbReference type="InterPro" id="IPR036388">
    <property type="entry name" value="WH-like_DNA-bd_sf"/>
</dbReference>
<dbReference type="Proteomes" id="UP000183255">
    <property type="component" value="Unassembled WGS sequence"/>
</dbReference>
<proteinExistence type="predicted"/>
<dbReference type="Gene3D" id="1.10.10.10">
    <property type="entry name" value="Winged helix-like DNA-binding domain superfamily/Winged helix DNA-binding domain"/>
    <property type="match status" value="1"/>
</dbReference>
<evidence type="ECO:0000313" key="2">
    <source>
        <dbReference type="Proteomes" id="UP000183255"/>
    </source>
</evidence>
<protein>
    <recommendedName>
        <fullName evidence="3">MarR family transcriptional regulator</fullName>
    </recommendedName>
</protein>
<dbReference type="RefSeq" id="WP_031576882.1">
    <property type="nucleotide sequence ID" value="NZ_FNDZ01000006.1"/>
</dbReference>
<sequence>MDHYNMVLDFFKNAAEPVNAGKVAEGTGVDRKEVDKIMKKLKEESVIVSPKRCYWEFKK</sequence>
<accession>A0A1G8Q2C1</accession>
<gene>
    <name evidence="1" type="ORF">SAMN05421804_1063</name>
</gene>
<dbReference type="AlphaFoldDB" id="A0A1G8Q2C1"/>
<dbReference type="EMBL" id="FNDZ01000006">
    <property type="protein sequence ID" value="SDI98605.1"/>
    <property type="molecule type" value="Genomic_DNA"/>
</dbReference>
<name>A0A1G8Q2C1_9CLOT</name>
<organism evidence="1 2">
    <name type="scientific">Proteiniclasticum ruminis</name>
    <dbReference type="NCBI Taxonomy" id="398199"/>
    <lineage>
        <taxon>Bacteria</taxon>
        <taxon>Bacillati</taxon>
        <taxon>Bacillota</taxon>
        <taxon>Clostridia</taxon>
        <taxon>Eubacteriales</taxon>
        <taxon>Clostridiaceae</taxon>
        <taxon>Proteiniclasticum</taxon>
    </lineage>
</organism>